<organism evidence="1 2">
    <name type="scientific">Scylla paramamosain</name>
    <name type="common">Mud crab</name>
    <dbReference type="NCBI Taxonomy" id="85552"/>
    <lineage>
        <taxon>Eukaryota</taxon>
        <taxon>Metazoa</taxon>
        <taxon>Ecdysozoa</taxon>
        <taxon>Arthropoda</taxon>
        <taxon>Crustacea</taxon>
        <taxon>Multicrustacea</taxon>
        <taxon>Malacostraca</taxon>
        <taxon>Eumalacostraca</taxon>
        <taxon>Eucarida</taxon>
        <taxon>Decapoda</taxon>
        <taxon>Pleocyemata</taxon>
        <taxon>Brachyura</taxon>
        <taxon>Eubrachyura</taxon>
        <taxon>Portunoidea</taxon>
        <taxon>Portunidae</taxon>
        <taxon>Portuninae</taxon>
        <taxon>Scylla</taxon>
    </lineage>
</organism>
<evidence type="ECO:0000313" key="2">
    <source>
        <dbReference type="Proteomes" id="UP001487740"/>
    </source>
</evidence>
<evidence type="ECO:0000313" key="1">
    <source>
        <dbReference type="EMBL" id="KAK8399034.1"/>
    </source>
</evidence>
<sequence>MAEDSLGPFIEHQAVTAKTETIPMLPLCRATPHHQLASQPASVLSVIQPCLRVLITCNRTLYTSSLQYWLEKIMSHPLCKLHMLTAPCQHLHYTPDCSLWVSCGASWPAHFTHSVSAWLPLSATQWEGGVAPATGCQVPLPDVKTIHMSYKGE</sequence>
<accession>A0AAW0UFV4</accession>
<keyword evidence="2" id="KW-1185">Reference proteome</keyword>
<protein>
    <submittedName>
        <fullName evidence="1">Uncharacterized protein</fullName>
    </submittedName>
</protein>
<dbReference type="Proteomes" id="UP001487740">
    <property type="component" value="Unassembled WGS sequence"/>
</dbReference>
<dbReference type="EMBL" id="JARAKH010000012">
    <property type="protein sequence ID" value="KAK8399034.1"/>
    <property type="molecule type" value="Genomic_DNA"/>
</dbReference>
<gene>
    <name evidence="1" type="ORF">O3P69_004250</name>
</gene>
<name>A0AAW0UFV4_SCYPA</name>
<dbReference type="AlphaFoldDB" id="A0AAW0UFV4"/>
<comment type="caution">
    <text evidence="1">The sequence shown here is derived from an EMBL/GenBank/DDBJ whole genome shotgun (WGS) entry which is preliminary data.</text>
</comment>
<reference evidence="1 2" key="1">
    <citation type="submission" date="2023-03" db="EMBL/GenBank/DDBJ databases">
        <title>High-quality genome of Scylla paramamosain provides insights in environmental adaptation.</title>
        <authorList>
            <person name="Zhang L."/>
        </authorList>
    </citation>
    <scope>NUCLEOTIDE SEQUENCE [LARGE SCALE GENOMIC DNA]</scope>
    <source>
        <strain evidence="1">LZ_2023a</strain>
        <tissue evidence="1">Muscle</tissue>
    </source>
</reference>
<proteinExistence type="predicted"/>